<evidence type="ECO:0000313" key="3">
    <source>
        <dbReference type="EMBL" id="KAF4034045.1"/>
    </source>
</evidence>
<proteinExistence type="predicted"/>
<name>A0A833SVW6_PHYIN</name>
<protein>
    <submittedName>
        <fullName evidence="3">Uncharacterized protein</fullName>
    </submittedName>
</protein>
<keyword evidence="2" id="KW-0472">Membrane</keyword>
<comment type="caution">
    <text evidence="3">The sequence shown here is derived from an EMBL/GenBank/DDBJ whole genome shotgun (WGS) entry which is preliminary data.</text>
</comment>
<evidence type="ECO:0000256" key="2">
    <source>
        <dbReference type="SAM" id="Phobius"/>
    </source>
</evidence>
<keyword evidence="4" id="KW-1185">Reference proteome</keyword>
<dbReference type="Proteomes" id="UP000602510">
    <property type="component" value="Unassembled WGS sequence"/>
</dbReference>
<evidence type="ECO:0000313" key="4">
    <source>
        <dbReference type="Proteomes" id="UP000602510"/>
    </source>
</evidence>
<keyword evidence="2" id="KW-0812">Transmembrane</keyword>
<evidence type="ECO:0000256" key="1">
    <source>
        <dbReference type="SAM" id="MobiDB-lite"/>
    </source>
</evidence>
<feature type="transmembrane region" description="Helical" evidence="2">
    <location>
        <begin position="407"/>
        <end position="429"/>
    </location>
</feature>
<accession>A0A833SVW6</accession>
<dbReference type="AlphaFoldDB" id="A0A833SVW6"/>
<feature type="region of interest" description="Disordered" evidence="1">
    <location>
        <begin position="186"/>
        <end position="210"/>
    </location>
</feature>
<organism evidence="3 4">
    <name type="scientific">Phytophthora infestans</name>
    <name type="common">Potato late blight agent</name>
    <name type="synonym">Botrytis infestans</name>
    <dbReference type="NCBI Taxonomy" id="4787"/>
    <lineage>
        <taxon>Eukaryota</taxon>
        <taxon>Sar</taxon>
        <taxon>Stramenopiles</taxon>
        <taxon>Oomycota</taxon>
        <taxon>Peronosporomycetes</taxon>
        <taxon>Peronosporales</taxon>
        <taxon>Peronosporaceae</taxon>
        <taxon>Phytophthora</taxon>
    </lineage>
</organism>
<sequence>MRKQVSVFAMVTGRSGWTGYCGCRNTSGIWGTATEKKINWTSIKMCRCYYKMMPSGSLVNEIVAEEQLTVNNVALTALRWLPSVHCPPGAWVAIVDQLMQLKKTRTVIVREYARNFRELLRDPLCGGERTCPRGELTGTCMPIDWRREMPGLGISRVWRASLRRSSATRRRQRSCVVVGQHNADRNIMTSPSRSGHRQGTQPPRRSWRNLTRPKHEAVHILQQERQGGLSQLGVGFSQLRRGHVGQQGSNALAAMQDQVTQMAAMTMEVMTKWQDDELNAVRFYRPEEIRLFVIADPMSTSLRVVEDEQVIRLFVIADPMSTSLRVVEDEQVPLHVGRTVQDSTTRSESVMEIEVLIGTRRFCALINTSCPPSAVEATYRQADRRVGRTTDVASMQIALPVFSSSHAVVHVFCVVSSLLYPVILGKVFLSRQGINLMFAAKQLEWDELTVPMATRSDCTALTEEQQRVVANILCEFPIACRGSLGKITDKTYVLPLKEGAVPFACRSFPVP</sequence>
<reference evidence="3" key="1">
    <citation type="submission" date="2020-04" db="EMBL/GenBank/DDBJ databases">
        <title>Hybrid Assembly of Korean Phytophthora infestans isolates.</title>
        <authorList>
            <person name="Prokchorchik M."/>
            <person name="Lee Y."/>
            <person name="Seo J."/>
            <person name="Cho J.-H."/>
            <person name="Park Y.-E."/>
            <person name="Jang D.-C."/>
            <person name="Im J.-S."/>
            <person name="Choi J.-G."/>
            <person name="Park H.-J."/>
            <person name="Lee G.-B."/>
            <person name="Lee Y.-G."/>
            <person name="Hong S.-Y."/>
            <person name="Cho K."/>
            <person name="Sohn K.H."/>
        </authorList>
    </citation>
    <scope>NUCLEOTIDE SEQUENCE</scope>
    <source>
        <strain evidence="3">KR_1_A1</strain>
    </source>
</reference>
<dbReference type="EMBL" id="WSZM01000388">
    <property type="protein sequence ID" value="KAF4034045.1"/>
    <property type="molecule type" value="Genomic_DNA"/>
</dbReference>
<feature type="compositionally biased region" description="Polar residues" evidence="1">
    <location>
        <begin position="187"/>
        <end position="203"/>
    </location>
</feature>
<gene>
    <name evidence="3" type="ORF">GN244_ATG14013</name>
</gene>
<keyword evidence="2" id="KW-1133">Transmembrane helix</keyword>